<accession>A0A7S0LH34</accession>
<protein>
    <submittedName>
        <fullName evidence="1">Uncharacterized protein</fullName>
    </submittedName>
</protein>
<dbReference type="EMBL" id="HBEY01030015">
    <property type="protein sequence ID" value="CAD8610865.1"/>
    <property type="molecule type" value="Transcribed_RNA"/>
</dbReference>
<name>A0A7S0LH34_9EUKA</name>
<proteinExistence type="predicted"/>
<evidence type="ECO:0000313" key="1">
    <source>
        <dbReference type="EMBL" id="CAD8610865.1"/>
    </source>
</evidence>
<organism evidence="1">
    <name type="scientific">Coccolithus braarudii</name>
    <dbReference type="NCBI Taxonomy" id="221442"/>
    <lineage>
        <taxon>Eukaryota</taxon>
        <taxon>Haptista</taxon>
        <taxon>Haptophyta</taxon>
        <taxon>Prymnesiophyceae</taxon>
        <taxon>Coccolithales</taxon>
        <taxon>Coccolithaceae</taxon>
        <taxon>Coccolithus</taxon>
    </lineage>
</organism>
<sequence>MGTCCGLRHAREGTEAVVGAGGASFDVPSGFLAGSYDGVLIFTDLEADDAVAIKVLAPALRSVPLMCVVGEADVDKRSLCTGMLRSYGLRGAVLQGLKSKESYPLAALTAYDSPKGKSGGEGQEDSSPGGEDECVSLAAAFLSKFTSPIALILKPPHELLGVPDDILARTSAAMYGSFNLECFRKSLVKMEPGADPHARQASLIRSFKAMLWIERSAAVGRDCVLAASQATPESSHLWAAIHADEPLMRLMQAWNTAIMRSHAEKVRLMAVEVAEKAASADQNDAEFPFSELAPSAERAEKRMAVIKSILGNSGLQICHADTLLAAALLDGDGLLEKYTRRVSCECDKSGKPTFKLEEGSHVAALVSQADSEGRAELIAASFNVLMPSSALAEVYGA</sequence>
<dbReference type="AlphaFoldDB" id="A0A7S0LH34"/>
<gene>
    <name evidence="1" type="ORF">CPEL01642_LOCUS14243</name>
</gene>
<reference evidence="1" key="1">
    <citation type="submission" date="2021-01" db="EMBL/GenBank/DDBJ databases">
        <authorList>
            <person name="Corre E."/>
            <person name="Pelletier E."/>
            <person name="Niang G."/>
            <person name="Scheremetjew M."/>
            <person name="Finn R."/>
            <person name="Kale V."/>
            <person name="Holt S."/>
            <person name="Cochrane G."/>
            <person name="Meng A."/>
            <person name="Brown T."/>
            <person name="Cohen L."/>
        </authorList>
    </citation>
    <scope>NUCLEOTIDE SEQUENCE</scope>
    <source>
        <strain evidence="1">PLY182g</strain>
    </source>
</reference>